<keyword evidence="3" id="KW-1185">Reference proteome</keyword>
<dbReference type="InterPro" id="IPR036047">
    <property type="entry name" value="F-box-like_dom_sf"/>
</dbReference>
<dbReference type="EMBL" id="KZ293437">
    <property type="protein sequence ID" value="PBK67339.1"/>
    <property type="molecule type" value="Genomic_DNA"/>
</dbReference>
<evidence type="ECO:0000313" key="3">
    <source>
        <dbReference type="Proteomes" id="UP000218334"/>
    </source>
</evidence>
<feature type="domain" description="F-box" evidence="1">
    <location>
        <begin position="45"/>
        <end position="80"/>
    </location>
</feature>
<proteinExistence type="predicted"/>
<sequence>MLDPALTPQVGPKPQSITGWSLHEGCQWDIPSSLPDLQSLSWASFLNLPNELILIIVDHLELDKVAALGCTCHCLNELSLWSYTDSTIMRFSHLGSGATFGCVDIHSGHDPEAFEQTLFPSSMEFAPTHLTSLYTATVPRQCTQILDWVLHCFNNSPVHAVMMDGAMESTLSQMNLPHLDSFTLLYAPDEMETTVDMVDFLGCHLSLKTLILGAHTFW</sequence>
<evidence type="ECO:0000259" key="1">
    <source>
        <dbReference type="Pfam" id="PF00646"/>
    </source>
</evidence>
<dbReference type="SUPFAM" id="SSF81383">
    <property type="entry name" value="F-box domain"/>
    <property type="match status" value="1"/>
</dbReference>
<dbReference type="AlphaFoldDB" id="A0A2H3B8Y6"/>
<accession>A0A2H3B8Y6</accession>
<gene>
    <name evidence="2" type="ORF">ARMSODRAFT_1020816</name>
</gene>
<dbReference type="Pfam" id="PF00646">
    <property type="entry name" value="F-box"/>
    <property type="match status" value="1"/>
</dbReference>
<dbReference type="InterPro" id="IPR001810">
    <property type="entry name" value="F-box_dom"/>
</dbReference>
<protein>
    <recommendedName>
        <fullName evidence="1">F-box domain-containing protein</fullName>
    </recommendedName>
</protein>
<evidence type="ECO:0000313" key="2">
    <source>
        <dbReference type="EMBL" id="PBK67339.1"/>
    </source>
</evidence>
<organism evidence="2 3">
    <name type="scientific">Armillaria solidipes</name>
    <dbReference type="NCBI Taxonomy" id="1076256"/>
    <lineage>
        <taxon>Eukaryota</taxon>
        <taxon>Fungi</taxon>
        <taxon>Dikarya</taxon>
        <taxon>Basidiomycota</taxon>
        <taxon>Agaricomycotina</taxon>
        <taxon>Agaricomycetes</taxon>
        <taxon>Agaricomycetidae</taxon>
        <taxon>Agaricales</taxon>
        <taxon>Marasmiineae</taxon>
        <taxon>Physalacriaceae</taxon>
        <taxon>Armillaria</taxon>
    </lineage>
</organism>
<name>A0A2H3B8Y6_9AGAR</name>
<reference evidence="3" key="1">
    <citation type="journal article" date="2017" name="Nat. Ecol. Evol.">
        <title>Genome expansion and lineage-specific genetic innovations in the forest pathogenic fungi Armillaria.</title>
        <authorList>
            <person name="Sipos G."/>
            <person name="Prasanna A.N."/>
            <person name="Walter M.C."/>
            <person name="O'Connor E."/>
            <person name="Balint B."/>
            <person name="Krizsan K."/>
            <person name="Kiss B."/>
            <person name="Hess J."/>
            <person name="Varga T."/>
            <person name="Slot J."/>
            <person name="Riley R."/>
            <person name="Boka B."/>
            <person name="Rigling D."/>
            <person name="Barry K."/>
            <person name="Lee J."/>
            <person name="Mihaltcheva S."/>
            <person name="LaButti K."/>
            <person name="Lipzen A."/>
            <person name="Waldron R."/>
            <person name="Moloney N.M."/>
            <person name="Sperisen C."/>
            <person name="Kredics L."/>
            <person name="Vagvoelgyi C."/>
            <person name="Patrignani A."/>
            <person name="Fitzpatrick D."/>
            <person name="Nagy I."/>
            <person name="Doyle S."/>
            <person name="Anderson J.B."/>
            <person name="Grigoriev I.V."/>
            <person name="Gueldener U."/>
            <person name="Muensterkoetter M."/>
            <person name="Nagy L.G."/>
        </authorList>
    </citation>
    <scope>NUCLEOTIDE SEQUENCE [LARGE SCALE GENOMIC DNA]</scope>
    <source>
        <strain evidence="3">28-4</strain>
    </source>
</reference>
<dbReference type="Proteomes" id="UP000218334">
    <property type="component" value="Unassembled WGS sequence"/>
</dbReference>